<protein>
    <submittedName>
        <fullName evidence="2">Uncharacterized protein</fullName>
    </submittedName>
</protein>
<feature type="region of interest" description="Disordered" evidence="1">
    <location>
        <begin position="142"/>
        <end position="266"/>
    </location>
</feature>
<name>A0A2W5T967_9BACT</name>
<proteinExistence type="predicted"/>
<evidence type="ECO:0000256" key="1">
    <source>
        <dbReference type="SAM" id="MobiDB-lite"/>
    </source>
</evidence>
<comment type="caution">
    <text evidence="2">The sequence shown here is derived from an EMBL/GenBank/DDBJ whole genome shotgun (WGS) entry which is preliminary data.</text>
</comment>
<reference evidence="2 3" key="1">
    <citation type="submission" date="2017-08" db="EMBL/GenBank/DDBJ databases">
        <title>Infants hospitalized years apart are colonized by the same room-sourced microbial strains.</title>
        <authorList>
            <person name="Brooks B."/>
            <person name="Olm M.R."/>
            <person name="Firek B.A."/>
            <person name="Baker R."/>
            <person name="Thomas B.C."/>
            <person name="Morowitz M.J."/>
            <person name="Banfield J.F."/>
        </authorList>
    </citation>
    <scope>NUCLEOTIDE SEQUENCE [LARGE SCALE GENOMIC DNA]</scope>
    <source>
        <strain evidence="2">S2_003_000_R2_14</strain>
    </source>
</reference>
<accession>A0A2W5T967</accession>
<feature type="compositionally biased region" description="Basic residues" evidence="1">
    <location>
        <begin position="233"/>
        <end position="252"/>
    </location>
</feature>
<sequence length="266" mass="27394">MHSQTLAAFRAEISAVTTLQAAFNRVALSVDENALATWDGPRPEDVDDLVADDGSVALQSIRELREQAGKSLAARYKEVERVIAGRAALESLLRAALNIGTGGVVGAEGPPPSDMLSALARSGSLRLDWAQDAAHKVREVLDGHEATLPRPTAPASPIAKEGKPRAPARKSAAAEAKGPESDVAHEPRAAKRASVSRPPAKPGVAAKTAAPGGAKRAKVKTAAAAKKAAAPGKRAKKAAPAKKAAAPKKSAKKTTPATKAKPRARK</sequence>
<feature type="compositionally biased region" description="Basic and acidic residues" evidence="1">
    <location>
        <begin position="177"/>
        <end position="189"/>
    </location>
</feature>
<evidence type="ECO:0000313" key="2">
    <source>
        <dbReference type="EMBL" id="PZR08015.1"/>
    </source>
</evidence>
<dbReference type="Proteomes" id="UP000249061">
    <property type="component" value="Unassembled WGS sequence"/>
</dbReference>
<evidence type="ECO:0000313" key="3">
    <source>
        <dbReference type="Proteomes" id="UP000249061"/>
    </source>
</evidence>
<feature type="compositionally biased region" description="Low complexity" evidence="1">
    <location>
        <begin position="220"/>
        <end position="232"/>
    </location>
</feature>
<gene>
    <name evidence="2" type="ORF">DI536_25605</name>
</gene>
<dbReference type="AlphaFoldDB" id="A0A2W5T967"/>
<organism evidence="2 3">
    <name type="scientific">Archangium gephyra</name>
    <dbReference type="NCBI Taxonomy" id="48"/>
    <lineage>
        <taxon>Bacteria</taxon>
        <taxon>Pseudomonadati</taxon>
        <taxon>Myxococcota</taxon>
        <taxon>Myxococcia</taxon>
        <taxon>Myxococcales</taxon>
        <taxon>Cystobacterineae</taxon>
        <taxon>Archangiaceae</taxon>
        <taxon>Archangium</taxon>
    </lineage>
</organism>
<dbReference type="EMBL" id="QFQP01000027">
    <property type="protein sequence ID" value="PZR08015.1"/>
    <property type="molecule type" value="Genomic_DNA"/>
</dbReference>